<dbReference type="STRING" id="1302690.BUE76_04400"/>
<dbReference type="CDD" id="cd18012">
    <property type="entry name" value="DEXQc_arch_SWI2_SNF2"/>
    <property type="match status" value="1"/>
</dbReference>
<dbReference type="Gene3D" id="3.40.50.300">
    <property type="entry name" value="P-loop containing nucleotide triphosphate hydrolases"/>
    <property type="match status" value="1"/>
</dbReference>
<gene>
    <name evidence="4" type="ORF">SAMN05444008_112100</name>
</gene>
<dbReference type="SUPFAM" id="SSF52540">
    <property type="entry name" value="P-loop containing nucleoside triphosphate hydrolases"/>
    <property type="match status" value="2"/>
</dbReference>
<dbReference type="SMART" id="SM00490">
    <property type="entry name" value="HELICc"/>
    <property type="match status" value="1"/>
</dbReference>
<dbReference type="PANTHER" id="PTHR10799">
    <property type="entry name" value="SNF2/RAD54 HELICASE FAMILY"/>
    <property type="match status" value="1"/>
</dbReference>
<dbReference type="PROSITE" id="PS51192">
    <property type="entry name" value="HELICASE_ATP_BIND_1"/>
    <property type="match status" value="1"/>
</dbReference>
<dbReference type="Pfam" id="PF00271">
    <property type="entry name" value="Helicase_C"/>
    <property type="match status" value="1"/>
</dbReference>
<proteinExistence type="predicted"/>
<dbReference type="InterPro" id="IPR014001">
    <property type="entry name" value="Helicase_ATP-bd"/>
</dbReference>
<protein>
    <submittedName>
        <fullName evidence="4">Superfamily II DNA or RNA helicase, SNF2 family</fullName>
    </submittedName>
</protein>
<dbReference type="Pfam" id="PF00176">
    <property type="entry name" value="SNF2-rel_dom"/>
    <property type="match status" value="1"/>
</dbReference>
<dbReference type="InterPro" id="IPR049730">
    <property type="entry name" value="SNF2/RAD54-like_C"/>
</dbReference>
<dbReference type="InterPro" id="IPR000330">
    <property type="entry name" value="SNF2_N"/>
</dbReference>
<dbReference type="Gene3D" id="3.40.50.10810">
    <property type="entry name" value="Tandem AAA-ATPase domain"/>
    <property type="match status" value="1"/>
</dbReference>
<keyword evidence="4" id="KW-0067">ATP-binding</keyword>
<sequence length="961" mass="108697">MQSIRELENLLLPAEEQPPFADGGKGLRIVVLRQFRFHRSLCIELYDAGTTHAGKIKNPLSLVSASDAALFTTDPDALLFYTSISRFQNQPTAGKTAADIRALKTIIKNPLGLRFFVHDPEVSENISAASLTEVQAGAILHKVVLLVNKQGAFYQALPQLHIGEEALHPQQVQVKFDFFVLHKGLLHLAPDLSVVKLLQYFSTRQKLEVHEKQFDAFNNQVLAKLEARVEVVHTYIEAATEKQIAEAGLNGAQERIIYLSDLGQYVIINPVMRYGSIEVPIRSKKAVYLPDARGRMMAMQRDEKAEDNFLGFMIRQHSLFYEQMEDGLTCFYLHRDRFLDEAWFLDAFEAWRTAGISIFGFNQLKGNKLNANKASISVHVLSGLNWFNTKLGVRFGKQNASLKQLQQSVRNKSRFVQLDDGTLGILPDAWVERMSQFFFAAEIVGDDLVTPRSQFDTLSQLYQEEELDDEVKTAIKTYREKLDNLEAIEPVTVPKALKAHLRNYQLQGLSWLHFLNEQGFGGVLADDMGLGKTLQVIAFMLLLQEGGKKETHLVVVPTSLLFNWKAELARFAPTLQVLTHHGADRNKDIKLFDNYDVVLTSYGTLLSDISYLRRYPFGYVFLDESQQIKNIGSQRYHAARLLQSRNRLAITGTPIENNTLDLYAQISFVNPGLLGNKQYFRDVYSTPIDRFGESRRAAELQQKVTPFILRRTKEAVAQELPDKTEQVLYCPMGEAQRAVYEAYEAELRDYLEGKMQDEILRNSIHVLRGLTQLRQICNDPRLLKADQLQGQGSAKIEALMEQIDSKAGQHKILVFSQFVSMLDLLRAELERSGIGYAYLTGATRNREAAVDQFQNDPKTRVFLLSLKAGGTGLNLTAASYVYLVDPWWNPAVEAQAIDRAYRLGQHKNVQAIRLICPGTVEEKMMLLQEDKKALSAELVQTGADFFGSMTKEDWQEVLGGK</sequence>
<dbReference type="InterPro" id="IPR013663">
    <property type="entry name" value="Helicase_SWF/SNF/SWI_bac"/>
</dbReference>
<keyword evidence="1" id="KW-0378">Hydrolase</keyword>
<evidence type="ECO:0000259" key="2">
    <source>
        <dbReference type="PROSITE" id="PS51192"/>
    </source>
</evidence>
<accession>A0A1M5ELS8</accession>
<reference evidence="4 5" key="1">
    <citation type="submission" date="2016-11" db="EMBL/GenBank/DDBJ databases">
        <authorList>
            <person name="Jaros S."/>
            <person name="Januszkiewicz K."/>
            <person name="Wedrychowicz H."/>
        </authorList>
    </citation>
    <scope>NUCLEOTIDE SEQUENCE [LARGE SCALE GENOMIC DNA]</scope>
    <source>
        <strain evidence="4 5">DSM 26897</strain>
    </source>
</reference>
<dbReference type="CDD" id="cd18793">
    <property type="entry name" value="SF2_C_SNF"/>
    <property type="match status" value="1"/>
</dbReference>
<dbReference type="EMBL" id="FQUO01000012">
    <property type="protein sequence ID" value="SHF80258.1"/>
    <property type="molecule type" value="Genomic_DNA"/>
</dbReference>
<dbReference type="InterPro" id="IPR038718">
    <property type="entry name" value="SNF2-like_sf"/>
</dbReference>
<feature type="domain" description="Helicase ATP-binding" evidence="2">
    <location>
        <begin position="513"/>
        <end position="672"/>
    </location>
</feature>
<dbReference type="InterPro" id="IPR027417">
    <property type="entry name" value="P-loop_NTPase"/>
</dbReference>
<dbReference type="RefSeq" id="WP_143157367.1">
    <property type="nucleotide sequence ID" value="NZ_FQUO01000012.1"/>
</dbReference>
<dbReference type="GO" id="GO:0016787">
    <property type="term" value="F:hydrolase activity"/>
    <property type="evidence" value="ECO:0007669"/>
    <property type="project" value="UniProtKB-KW"/>
</dbReference>
<feature type="domain" description="Helicase C-terminal" evidence="3">
    <location>
        <begin position="795"/>
        <end position="953"/>
    </location>
</feature>
<dbReference type="GO" id="GO:0004386">
    <property type="term" value="F:helicase activity"/>
    <property type="evidence" value="ECO:0007669"/>
    <property type="project" value="UniProtKB-KW"/>
</dbReference>
<evidence type="ECO:0000259" key="3">
    <source>
        <dbReference type="PROSITE" id="PS51194"/>
    </source>
</evidence>
<name>A0A1M5ELS8_9BACT</name>
<keyword evidence="5" id="KW-1185">Reference proteome</keyword>
<evidence type="ECO:0000256" key="1">
    <source>
        <dbReference type="ARBA" id="ARBA00022801"/>
    </source>
</evidence>
<dbReference type="OrthoDB" id="9760715at2"/>
<keyword evidence="4" id="KW-0347">Helicase</keyword>
<dbReference type="InterPro" id="IPR001650">
    <property type="entry name" value="Helicase_C-like"/>
</dbReference>
<organism evidence="4 5">
    <name type="scientific">Cnuella takakiae</name>
    <dbReference type="NCBI Taxonomy" id="1302690"/>
    <lineage>
        <taxon>Bacteria</taxon>
        <taxon>Pseudomonadati</taxon>
        <taxon>Bacteroidota</taxon>
        <taxon>Chitinophagia</taxon>
        <taxon>Chitinophagales</taxon>
        <taxon>Chitinophagaceae</taxon>
        <taxon>Cnuella</taxon>
    </lineage>
</organism>
<dbReference type="AlphaFoldDB" id="A0A1M5ELS8"/>
<dbReference type="Pfam" id="PF08455">
    <property type="entry name" value="SNF2_assoc"/>
    <property type="match status" value="1"/>
</dbReference>
<dbReference type="Proteomes" id="UP000184368">
    <property type="component" value="Unassembled WGS sequence"/>
</dbReference>
<dbReference type="SMART" id="SM00487">
    <property type="entry name" value="DEXDc"/>
    <property type="match status" value="1"/>
</dbReference>
<keyword evidence="4" id="KW-0547">Nucleotide-binding</keyword>
<dbReference type="PROSITE" id="PS51194">
    <property type="entry name" value="HELICASE_CTER"/>
    <property type="match status" value="1"/>
</dbReference>
<evidence type="ECO:0000313" key="4">
    <source>
        <dbReference type="EMBL" id="SHF80258.1"/>
    </source>
</evidence>
<dbReference type="GO" id="GO:0005524">
    <property type="term" value="F:ATP binding"/>
    <property type="evidence" value="ECO:0007669"/>
    <property type="project" value="InterPro"/>
</dbReference>
<evidence type="ECO:0000313" key="5">
    <source>
        <dbReference type="Proteomes" id="UP000184368"/>
    </source>
</evidence>